<comment type="caution">
    <text evidence="2">The sequence shown here is derived from an EMBL/GenBank/DDBJ whole genome shotgun (WGS) entry which is preliminary data.</text>
</comment>
<proteinExistence type="predicted"/>
<gene>
    <name evidence="2" type="ORF">ALP33_01957</name>
</gene>
<keyword evidence="1" id="KW-1133">Transmembrane helix</keyword>
<evidence type="ECO:0000313" key="3">
    <source>
        <dbReference type="Proteomes" id="UP000271817"/>
    </source>
</evidence>
<keyword evidence="1" id="KW-0812">Transmembrane</keyword>
<feature type="transmembrane region" description="Helical" evidence="1">
    <location>
        <begin position="66"/>
        <end position="87"/>
    </location>
</feature>
<protein>
    <submittedName>
        <fullName evidence="2">Transporter</fullName>
    </submittedName>
</protein>
<reference evidence="2 3" key="1">
    <citation type="submission" date="2018-08" db="EMBL/GenBank/DDBJ databases">
        <title>Recombination of ecologically and evolutionarily significant loci maintains genetic cohesion in the Pseudomonas syringae species complex.</title>
        <authorList>
            <person name="Dillon M."/>
            <person name="Thakur S."/>
            <person name="Almeida R.N.D."/>
            <person name="Weir B.S."/>
            <person name="Guttman D.S."/>
        </authorList>
    </citation>
    <scope>NUCLEOTIDE SEQUENCE [LARGE SCALE GENOMIC DNA]</scope>
    <source>
        <strain evidence="2 3">ICMP 3402</strain>
    </source>
</reference>
<dbReference type="Proteomes" id="UP000271817">
    <property type="component" value="Unassembled WGS sequence"/>
</dbReference>
<evidence type="ECO:0000313" key="2">
    <source>
        <dbReference type="EMBL" id="RMU14548.1"/>
    </source>
</evidence>
<organism evidence="2 3">
    <name type="scientific">Pseudomonas amygdali pv. lachrymans</name>
    <name type="common">Pseudomonas syringae pv. lachrymans</name>
    <dbReference type="NCBI Taxonomy" id="53707"/>
    <lineage>
        <taxon>Bacteria</taxon>
        <taxon>Pseudomonadati</taxon>
        <taxon>Pseudomonadota</taxon>
        <taxon>Gammaproteobacteria</taxon>
        <taxon>Pseudomonadales</taxon>
        <taxon>Pseudomonadaceae</taxon>
        <taxon>Pseudomonas</taxon>
        <taxon>Pseudomonas amygdali</taxon>
    </lineage>
</organism>
<sequence length="116" mass="12570">MREKFHSSHIVEHLTLIDPLVQARLQSYSASYSSVIADPSLRNTQGMRAMATAATREANVLAYNDVFMLIALIAVLTMIWISARVLWLKMTTQPLALAPVAPAASPSVSNSGVKSS</sequence>
<dbReference type="AlphaFoldDB" id="A0AB37QYB0"/>
<name>A0AB37QYB0_PSEAV</name>
<accession>A0AB37QYB0</accession>
<evidence type="ECO:0000256" key="1">
    <source>
        <dbReference type="SAM" id="Phobius"/>
    </source>
</evidence>
<keyword evidence="1" id="KW-0472">Membrane</keyword>
<dbReference type="EMBL" id="RBTW01000328">
    <property type="protein sequence ID" value="RMU14548.1"/>
    <property type="molecule type" value="Genomic_DNA"/>
</dbReference>